<evidence type="ECO:0000313" key="7">
    <source>
        <dbReference type="Proteomes" id="UP000717995"/>
    </source>
</evidence>
<proteinExistence type="inferred from homology"/>
<comment type="caution">
    <text evidence="6">The sequence shown here is derived from an EMBL/GenBank/DDBJ whole genome shotgun (WGS) entry which is preliminary data.</text>
</comment>
<dbReference type="Proteomes" id="UP000717995">
    <property type="component" value="Unassembled WGS sequence"/>
</dbReference>
<accession>A0ABS2IAH7</accession>
<dbReference type="InterPro" id="IPR036388">
    <property type="entry name" value="WH-like_DNA-bd_sf"/>
</dbReference>
<dbReference type="PROSITE" id="PS50931">
    <property type="entry name" value="HTH_LYSR"/>
    <property type="match status" value="1"/>
</dbReference>
<comment type="similarity">
    <text evidence="1">Belongs to the LysR transcriptional regulatory family.</text>
</comment>
<dbReference type="InterPro" id="IPR005119">
    <property type="entry name" value="LysR_subst-bd"/>
</dbReference>
<dbReference type="Pfam" id="PF03466">
    <property type="entry name" value="LysR_substrate"/>
    <property type="match status" value="1"/>
</dbReference>
<dbReference type="InterPro" id="IPR000847">
    <property type="entry name" value="LysR_HTH_N"/>
</dbReference>
<organism evidence="6 7">
    <name type="scientific">Zestomonas insulae</name>
    <dbReference type="NCBI Taxonomy" id="2809017"/>
    <lineage>
        <taxon>Bacteria</taxon>
        <taxon>Pseudomonadati</taxon>
        <taxon>Pseudomonadota</taxon>
        <taxon>Gammaproteobacteria</taxon>
        <taxon>Pseudomonadales</taxon>
        <taxon>Pseudomonadaceae</taxon>
        <taxon>Zestomonas</taxon>
    </lineage>
</organism>
<protein>
    <submittedName>
        <fullName evidence="6">LysR family transcriptional regulator</fullName>
    </submittedName>
</protein>
<evidence type="ECO:0000256" key="3">
    <source>
        <dbReference type="ARBA" id="ARBA00023125"/>
    </source>
</evidence>
<keyword evidence="2" id="KW-0805">Transcription regulation</keyword>
<keyword evidence="7" id="KW-1185">Reference proteome</keyword>
<dbReference type="Pfam" id="PF00126">
    <property type="entry name" value="HTH_1"/>
    <property type="match status" value="1"/>
</dbReference>
<feature type="domain" description="HTH lysR-type" evidence="5">
    <location>
        <begin position="5"/>
        <end position="62"/>
    </location>
</feature>
<dbReference type="RefSeq" id="WP_204915196.1">
    <property type="nucleotide sequence ID" value="NZ_JAFEUP010000001.1"/>
</dbReference>
<dbReference type="Gene3D" id="3.40.190.10">
    <property type="entry name" value="Periplasmic binding protein-like II"/>
    <property type="match status" value="2"/>
</dbReference>
<name>A0ABS2IAH7_9GAMM</name>
<dbReference type="Gene3D" id="1.10.10.10">
    <property type="entry name" value="Winged helix-like DNA-binding domain superfamily/Winged helix DNA-binding domain"/>
    <property type="match status" value="1"/>
</dbReference>
<evidence type="ECO:0000256" key="1">
    <source>
        <dbReference type="ARBA" id="ARBA00009437"/>
    </source>
</evidence>
<keyword evidence="4" id="KW-0804">Transcription</keyword>
<dbReference type="SUPFAM" id="SSF46785">
    <property type="entry name" value="Winged helix' DNA-binding domain"/>
    <property type="match status" value="1"/>
</dbReference>
<keyword evidence="3" id="KW-0238">DNA-binding</keyword>
<dbReference type="PRINTS" id="PR00039">
    <property type="entry name" value="HTHLYSR"/>
</dbReference>
<dbReference type="InterPro" id="IPR036390">
    <property type="entry name" value="WH_DNA-bd_sf"/>
</dbReference>
<evidence type="ECO:0000256" key="4">
    <source>
        <dbReference type="ARBA" id="ARBA00023163"/>
    </source>
</evidence>
<dbReference type="EMBL" id="JAFEUP010000001">
    <property type="protein sequence ID" value="MBM7060116.1"/>
    <property type="molecule type" value="Genomic_DNA"/>
</dbReference>
<dbReference type="InterPro" id="IPR050950">
    <property type="entry name" value="HTH-type_LysR_regulators"/>
</dbReference>
<sequence length="316" mass="34533">MADLIDLKRIHHLVLLGEELHFSRAAERANLSQTAFSRSIQALEAELGVRLFDRDTRSVALTAAGRQLLARGRELLGSASRLSAEALHIAQGEGGELNFGASMMAADLYLPEALISLRQRVPRLTVKVEVNHWHHLLPLLEQERIEFIVAYTQEPLSDARLAVTALPPQPASIFCRREHPLAQQTTPIQRLQLADYPWSSVRAADTTPARLRAGLDLPAGTPVDLALTCNDLNLLRATTLASDALLFTWRAWLTADLYSGALLDLAERVTPALAPLSIGCWIVSHAGRTLSPIARQAIELIQASAERQAAPPDALS</sequence>
<dbReference type="PANTHER" id="PTHR30419:SF30">
    <property type="entry name" value="LYSR FAMILY TRANSCRIPTIONAL REGULATOR"/>
    <property type="match status" value="1"/>
</dbReference>
<evidence type="ECO:0000313" key="6">
    <source>
        <dbReference type="EMBL" id="MBM7060116.1"/>
    </source>
</evidence>
<dbReference type="PANTHER" id="PTHR30419">
    <property type="entry name" value="HTH-TYPE TRANSCRIPTIONAL REGULATOR YBHD"/>
    <property type="match status" value="1"/>
</dbReference>
<reference evidence="6 7" key="1">
    <citation type="submission" date="2021-02" db="EMBL/GenBank/DDBJ databases">
        <authorList>
            <person name="Lee D.-H."/>
        </authorList>
    </citation>
    <scope>NUCLEOTIDE SEQUENCE [LARGE SCALE GENOMIC DNA]</scope>
    <source>
        <strain evidence="6 7">UL073</strain>
    </source>
</reference>
<evidence type="ECO:0000259" key="5">
    <source>
        <dbReference type="PROSITE" id="PS50931"/>
    </source>
</evidence>
<evidence type="ECO:0000256" key="2">
    <source>
        <dbReference type="ARBA" id="ARBA00023015"/>
    </source>
</evidence>
<dbReference type="SUPFAM" id="SSF53850">
    <property type="entry name" value="Periplasmic binding protein-like II"/>
    <property type="match status" value="1"/>
</dbReference>
<gene>
    <name evidence="6" type="ORF">JQX08_05295</name>
</gene>